<sequence>MSVHIPLPPHYQEASTSYRKIFNRSISDGSKRRVKEDPWSFPDRFPFPEDFDDDSGTEKPKIEEENYLKALGGLFPCEADNKYVESSSIERCWSTSIDIQFAYEKCAIIGINGGCVSFGGCKVIILKNALKSTCEFKFTLFHGKSPDELVLTPALHCVPAIKIRKPIIVQLPTCYVLKEDISVRPQFSQNGKTWKAGSTSLEKPLSGQHRAITNQLPTGSSGNDDGHIDNGGPPPITFALESLSWFRVDSADIKQFHSLFKRMVLIFYIHPNVMSFPTYTWELRDAVIDANDLLNERECVRNHITIRSGEDLEVVFSHPNAKVKPLKTSIKSKDVFAQGFCLREKFLILKEDALDLSGCKCTITFVSRNNNVRVMNIDFLCDIFLVEPPVFRIGRVFETVERRRRRRRRTILELVRNLLGF</sequence>
<organism evidence="1 2">
    <name type="scientific">Clavelina lepadiformis</name>
    <name type="common">Light-bulb sea squirt</name>
    <name type="synonym">Ascidia lepadiformis</name>
    <dbReference type="NCBI Taxonomy" id="159417"/>
    <lineage>
        <taxon>Eukaryota</taxon>
        <taxon>Metazoa</taxon>
        <taxon>Chordata</taxon>
        <taxon>Tunicata</taxon>
        <taxon>Ascidiacea</taxon>
        <taxon>Aplousobranchia</taxon>
        <taxon>Clavelinidae</taxon>
        <taxon>Clavelina</taxon>
    </lineage>
</organism>
<accession>A0ABP0GV41</accession>
<protein>
    <submittedName>
        <fullName evidence="1">Uncharacterized protein</fullName>
    </submittedName>
</protein>
<dbReference type="EMBL" id="CAWYQH010000152">
    <property type="protein sequence ID" value="CAK8695425.1"/>
    <property type="molecule type" value="Genomic_DNA"/>
</dbReference>
<reference evidence="1 2" key="1">
    <citation type="submission" date="2024-02" db="EMBL/GenBank/DDBJ databases">
        <authorList>
            <person name="Daric V."/>
            <person name="Darras S."/>
        </authorList>
    </citation>
    <scope>NUCLEOTIDE SEQUENCE [LARGE SCALE GENOMIC DNA]</scope>
</reference>
<keyword evidence="2" id="KW-1185">Reference proteome</keyword>
<name>A0ABP0GV41_CLALP</name>
<gene>
    <name evidence="1" type="ORF">CVLEPA_LOCUS28702</name>
</gene>
<comment type="caution">
    <text evidence="1">The sequence shown here is derived from an EMBL/GenBank/DDBJ whole genome shotgun (WGS) entry which is preliminary data.</text>
</comment>
<evidence type="ECO:0000313" key="2">
    <source>
        <dbReference type="Proteomes" id="UP001642483"/>
    </source>
</evidence>
<evidence type="ECO:0000313" key="1">
    <source>
        <dbReference type="EMBL" id="CAK8695425.1"/>
    </source>
</evidence>
<proteinExistence type="predicted"/>
<dbReference type="Proteomes" id="UP001642483">
    <property type="component" value="Unassembled WGS sequence"/>
</dbReference>